<reference evidence="2" key="1">
    <citation type="submission" date="2021-11" db="EMBL/GenBank/DDBJ databases">
        <authorList>
            <person name="Schell T."/>
        </authorList>
    </citation>
    <scope>NUCLEOTIDE SEQUENCE</scope>
    <source>
        <strain evidence="2">M5</strain>
    </source>
</reference>
<dbReference type="Pfam" id="PF03067">
    <property type="entry name" value="LPMO_10"/>
    <property type="match status" value="1"/>
</dbReference>
<evidence type="ECO:0000313" key="3">
    <source>
        <dbReference type="Proteomes" id="UP000789390"/>
    </source>
</evidence>
<dbReference type="AlphaFoldDB" id="A0A8J2WMI3"/>
<proteinExistence type="predicted"/>
<dbReference type="OrthoDB" id="64893at2759"/>
<feature type="domain" description="Chitin-binding type-4" evidence="1">
    <location>
        <begin position="28"/>
        <end position="130"/>
    </location>
</feature>
<keyword evidence="3" id="KW-1185">Reference proteome</keyword>
<accession>A0A8J2WMI3</accession>
<sequence>MVVLHSSVSQLLTGVVVFLSVSSLINGHGILFDPPGRNFMSEYGFDVPKNVDASGLNCGGQQAQHYDEVNQGRCGECGDEWKLNRPRPNDEGGLYGTGIIGQTYTEGSIVRVTIEITANHLGYFEFRLCPKTIGRGIGDAGMSGSLST</sequence>
<protein>
    <recommendedName>
        <fullName evidence="1">Chitin-binding type-4 domain-containing protein</fullName>
    </recommendedName>
</protein>
<evidence type="ECO:0000259" key="1">
    <source>
        <dbReference type="Pfam" id="PF03067"/>
    </source>
</evidence>
<name>A0A8J2WMI3_9CRUS</name>
<evidence type="ECO:0000313" key="2">
    <source>
        <dbReference type="EMBL" id="CAH0104509.1"/>
    </source>
</evidence>
<comment type="caution">
    <text evidence="2">The sequence shown here is derived from an EMBL/GenBank/DDBJ whole genome shotgun (WGS) entry which is preliminary data.</text>
</comment>
<dbReference type="Proteomes" id="UP000789390">
    <property type="component" value="Unassembled WGS sequence"/>
</dbReference>
<dbReference type="InterPro" id="IPR004302">
    <property type="entry name" value="Cellulose/chitin-bd_N"/>
</dbReference>
<dbReference type="EMBL" id="CAKKLH010000146">
    <property type="protein sequence ID" value="CAH0104509.1"/>
    <property type="molecule type" value="Genomic_DNA"/>
</dbReference>
<gene>
    <name evidence="2" type="ORF">DGAL_LOCUS7416</name>
</gene>
<organism evidence="2 3">
    <name type="scientific">Daphnia galeata</name>
    <dbReference type="NCBI Taxonomy" id="27404"/>
    <lineage>
        <taxon>Eukaryota</taxon>
        <taxon>Metazoa</taxon>
        <taxon>Ecdysozoa</taxon>
        <taxon>Arthropoda</taxon>
        <taxon>Crustacea</taxon>
        <taxon>Branchiopoda</taxon>
        <taxon>Diplostraca</taxon>
        <taxon>Cladocera</taxon>
        <taxon>Anomopoda</taxon>
        <taxon>Daphniidae</taxon>
        <taxon>Daphnia</taxon>
    </lineage>
</organism>